<feature type="transmembrane region" description="Helical" evidence="1">
    <location>
        <begin position="182"/>
        <end position="203"/>
    </location>
</feature>
<feature type="transmembrane region" description="Helical" evidence="1">
    <location>
        <begin position="6"/>
        <end position="31"/>
    </location>
</feature>
<organism evidence="2 3">
    <name type="scientific">Dyadobacter arcticus</name>
    <dbReference type="NCBI Taxonomy" id="1078754"/>
    <lineage>
        <taxon>Bacteria</taxon>
        <taxon>Pseudomonadati</taxon>
        <taxon>Bacteroidota</taxon>
        <taxon>Cytophagia</taxon>
        <taxon>Cytophagales</taxon>
        <taxon>Spirosomataceae</taxon>
        <taxon>Dyadobacter</taxon>
    </lineage>
</organism>
<evidence type="ECO:0000313" key="3">
    <source>
        <dbReference type="Proteomes" id="UP001179181"/>
    </source>
</evidence>
<proteinExistence type="predicted"/>
<evidence type="ECO:0000256" key="1">
    <source>
        <dbReference type="SAM" id="Phobius"/>
    </source>
</evidence>
<keyword evidence="1" id="KW-0472">Membrane</keyword>
<evidence type="ECO:0000313" key="2">
    <source>
        <dbReference type="EMBL" id="NIJ52407.1"/>
    </source>
</evidence>
<name>A0ABX0UHL1_9BACT</name>
<accession>A0ABX0UHL1</accession>
<feature type="transmembrane region" description="Helical" evidence="1">
    <location>
        <begin position="290"/>
        <end position="314"/>
    </location>
</feature>
<feature type="transmembrane region" description="Helical" evidence="1">
    <location>
        <begin position="320"/>
        <end position="338"/>
    </location>
</feature>
<keyword evidence="1" id="KW-1133">Transmembrane helix</keyword>
<sequence>MRHINPFYLLEKAVCPELVLLVRLLAVYLLLTRESPFMGNQGTGRFYPILEFLAKIGTDSEFNQGIYVLFVCGIVILLFTSFVRLGSFITGAIFLIGMLSCQTCISVAHMFTACLFICTSLSNTVTGTELIRFQLIVLYLGADINKILDKDWWTGASMETLLAVKHQIPAYLAAADLFPPLFLSQCLGFGVIIFQAAIAILLINKRLIPYAMLGALLLHLPMVLLMQMTFGPFLAALILGYGSLLAWPKRLVYDSTVHSAWLVTILKFFDFNNQIEMAIEKGGPDSVKRWIRTVMGFLTHPAILLFLTGLSAVLIRYGKLLPLGIFIIFLFFTKVWIFRTPKKERQPTLATFP</sequence>
<comment type="caution">
    <text evidence="2">The sequence shown here is derived from an EMBL/GenBank/DDBJ whole genome shotgun (WGS) entry which is preliminary data.</text>
</comment>
<keyword evidence="3" id="KW-1185">Reference proteome</keyword>
<evidence type="ECO:0008006" key="4">
    <source>
        <dbReference type="Google" id="ProtNLM"/>
    </source>
</evidence>
<reference evidence="2 3" key="1">
    <citation type="submission" date="2020-03" db="EMBL/GenBank/DDBJ databases">
        <title>Genomic Encyclopedia of Type Strains, Phase IV (KMG-IV): sequencing the most valuable type-strain genomes for metagenomic binning, comparative biology and taxonomic classification.</title>
        <authorList>
            <person name="Goeker M."/>
        </authorList>
    </citation>
    <scope>NUCLEOTIDE SEQUENCE [LARGE SCALE GENOMIC DNA]</scope>
    <source>
        <strain evidence="2 3">DSM 102865</strain>
    </source>
</reference>
<dbReference type="EMBL" id="JAASQJ010000002">
    <property type="protein sequence ID" value="NIJ52407.1"/>
    <property type="molecule type" value="Genomic_DNA"/>
</dbReference>
<feature type="transmembrane region" description="Helical" evidence="1">
    <location>
        <begin position="215"/>
        <end position="239"/>
    </location>
</feature>
<dbReference type="Proteomes" id="UP001179181">
    <property type="component" value="Unassembled WGS sequence"/>
</dbReference>
<keyword evidence="1" id="KW-0812">Transmembrane</keyword>
<gene>
    <name evidence="2" type="ORF">FHS68_001577</name>
</gene>
<dbReference type="RefSeq" id="WP_167268852.1">
    <property type="nucleotide sequence ID" value="NZ_JAASQJ010000002.1"/>
</dbReference>
<feature type="transmembrane region" description="Helical" evidence="1">
    <location>
        <begin position="92"/>
        <end position="118"/>
    </location>
</feature>
<protein>
    <recommendedName>
        <fullName evidence="4">HTTM domain-containing protein</fullName>
    </recommendedName>
</protein>
<feature type="transmembrane region" description="Helical" evidence="1">
    <location>
        <begin position="65"/>
        <end position="86"/>
    </location>
</feature>